<proteinExistence type="predicted"/>
<gene>
    <name evidence="1" type="ORF">HPBE_LOCUS9459</name>
</gene>
<sequence length="169" mass="19612">MQDMRSGDNVTNEALPRRHQKSLALPYLVKVCYAFVCIYRRHGKYQSCKREPGLSPLRYAQWQIKSEHSVVLLSPAYYVSNMLLKPYRAKMGSRILTEVLNNEFASCARRIFLEMHVKMNQGSLRLGPALLMKYVHWAIPKVQVHFKEDVSTYEKFMTLASKPNSIEAK</sequence>
<evidence type="ECO:0000313" key="1">
    <source>
        <dbReference type="EMBL" id="VDO80832.1"/>
    </source>
</evidence>
<dbReference type="Proteomes" id="UP000050761">
    <property type="component" value="Unassembled WGS sequence"/>
</dbReference>
<dbReference type="EMBL" id="UZAH01026444">
    <property type="protein sequence ID" value="VDO80832.1"/>
    <property type="molecule type" value="Genomic_DNA"/>
</dbReference>
<organism evidence="2 3">
    <name type="scientific">Heligmosomoides polygyrus</name>
    <name type="common">Parasitic roundworm</name>
    <dbReference type="NCBI Taxonomy" id="6339"/>
    <lineage>
        <taxon>Eukaryota</taxon>
        <taxon>Metazoa</taxon>
        <taxon>Ecdysozoa</taxon>
        <taxon>Nematoda</taxon>
        <taxon>Chromadorea</taxon>
        <taxon>Rhabditida</taxon>
        <taxon>Rhabditina</taxon>
        <taxon>Rhabditomorpha</taxon>
        <taxon>Strongyloidea</taxon>
        <taxon>Heligmosomidae</taxon>
        <taxon>Heligmosomoides</taxon>
    </lineage>
</organism>
<keyword evidence="2" id="KW-1185">Reference proteome</keyword>
<protein>
    <submittedName>
        <fullName evidence="3">WS_DGAT_C domain-containing protein</fullName>
    </submittedName>
</protein>
<accession>A0A3P8C9M5</accession>
<evidence type="ECO:0000313" key="3">
    <source>
        <dbReference type="WBParaSite" id="HPBE_0000945801-mRNA-1"/>
    </source>
</evidence>
<accession>A0A183FPD2</accession>
<evidence type="ECO:0000313" key="2">
    <source>
        <dbReference type="Proteomes" id="UP000050761"/>
    </source>
</evidence>
<name>A0A183FPD2_HELPZ</name>
<dbReference type="WBParaSite" id="HPBE_0000945801-mRNA-1">
    <property type="protein sequence ID" value="HPBE_0000945801-mRNA-1"/>
    <property type="gene ID" value="HPBE_0000945801"/>
</dbReference>
<dbReference type="AlphaFoldDB" id="A0A183FPD2"/>
<reference evidence="3" key="2">
    <citation type="submission" date="2019-09" db="UniProtKB">
        <authorList>
            <consortium name="WormBaseParasite"/>
        </authorList>
    </citation>
    <scope>IDENTIFICATION</scope>
</reference>
<reference evidence="1 2" key="1">
    <citation type="submission" date="2018-11" db="EMBL/GenBank/DDBJ databases">
        <authorList>
            <consortium name="Pathogen Informatics"/>
        </authorList>
    </citation>
    <scope>NUCLEOTIDE SEQUENCE [LARGE SCALE GENOMIC DNA]</scope>
</reference>